<keyword evidence="1" id="KW-0812">Transmembrane</keyword>
<dbReference type="EMBL" id="CP042194">
    <property type="protein sequence ID" value="QDS73991.1"/>
    <property type="molecule type" value="Genomic_DNA"/>
</dbReference>
<reference evidence="2 3" key="1">
    <citation type="submission" date="2019-07" db="EMBL/GenBank/DDBJ databases">
        <title>Finished genome of Venturia effusa.</title>
        <authorList>
            <person name="Young C.A."/>
            <person name="Cox M.P."/>
            <person name="Ganley A.R.D."/>
            <person name="David W.J."/>
        </authorList>
    </citation>
    <scope>NUCLEOTIDE SEQUENCE [LARGE SCALE GENOMIC DNA]</scope>
    <source>
        <strain evidence="3">albino</strain>
    </source>
</reference>
<feature type="transmembrane region" description="Helical" evidence="1">
    <location>
        <begin position="472"/>
        <end position="493"/>
    </location>
</feature>
<organism evidence="2 3">
    <name type="scientific">Venturia effusa</name>
    <dbReference type="NCBI Taxonomy" id="50376"/>
    <lineage>
        <taxon>Eukaryota</taxon>
        <taxon>Fungi</taxon>
        <taxon>Dikarya</taxon>
        <taxon>Ascomycota</taxon>
        <taxon>Pezizomycotina</taxon>
        <taxon>Dothideomycetes</taxon>
        <taxon>Pleosporomycetidae</taxon>
        <taxon>Venturiales</taxon>
        <taxon>Venturiaceae</taxon>
        <taxon>Venturia</taxon>
    </lineage>
</organism>
<feature type="transmembrane region" description="Helical" evidence="1">
    <location>
        <begin position="425"/>
        <end position="452"/>
    </location>
</feature>
<dbReference type="Proteomes" id="UP000316270">
    <property type="component" value="Chromosome 10"/>
</dbReference>
<evidence type="ECO:0000256" key="1">
    <source>
        <dbReference type="SAM" id="Phobius"/>
    </source>
</evidence>
<keyword evidence="1" id="KW-0472">Membrane</keyword>
<protein>
    <submittedName>
        <fullName evidence="2">Uncharacterized protein</fullName>
    </submittedName>
</protein>
<sequence length="540" mass="61059">MSSAQALRPEHFDLFTYRRDHILQDPNNFSVAGASNSRLFSVPCNLQIFERWAFSGATSNTSNSASHGITLRDTHIASRQQLCDFIMQQGEFPAHPNQSDPSLLGRMCLIKSAKTSTSGSQIHMAPSDYRDLEQELRLHPSTLQYIQRDMKGSRFSTVEHTQLSLILSFPAFPVTIFRNVSISYSIDSKETCVFLNTVEIASLEPRPDVTRRRHRIHRVNSAKIAQSTNAQISTATASSSDDWQQMLNICDAYWAHPLLMPIILMDIFSHSLENDIARNIAEVERLENTITAMPSLGMDYRPLAEREDIGLVLRELHDNLKYAIKLLDAARWTRRSAQLLLDTGNELHIELRKRNAGPEKEWHQLKDFLEDMVELSSHLEPDPVMTQQRCQSQIDILQNKIAQEDNLLAARMAVSASRDSSAMKALAVITALFLPGSYVATLFSMSMFNWQAGNGSDTAGPTTSSLVVMPSIWIYWVIVLPLTLFVLVGWRVWWTLQDRAFRRNLPQIVQGGEVGIVRGRKAKTNTLPRSFLKDLFGFNV</sequence>
<dbReference type="Gene3D" id="1.20.58.340">
    <property type="entry name" value="Magnesium transport protein CorA, transmembrane region"/>
    <property type="match status" value="1"/>
</dbReference>
<dbReference type="OrthoDB" id="2830640at2759"/>
<dbReference type="AlphaFoldDB" id="A0A517LEC6"/>
<accession>A0A517LEC6</accession>
<keyword evidence="1" id="KW-1133">Transmembrane helix</keyword>
<keyword evidence="3" id="KW-1185">Reference proteome</keyword>
<dbReference type="STRING" id="50376.A0A517LEC6"/>
<gene>
    <name evidence="2" type="ORF">FKW77_008616</name>
</gene>
<name>A0A517LEC6_9PEZI</name>
<proteinExistence type="predicted"/>
<evidence type="ECO:0000313" key="3">
    <source>
        <dbReference type="Proteomes" id="UP000316270"/>
    </source>
</evidence>
<evidence type="ECO:0000313" key="2">
    <source>
        <dbReference type="EMBL" id="QDS73991.1"/>
    </source>
</evidence>